<protein>
    <submittedName>
        <fullName evidence="5">Acyl-CoA dehydrogenase</fullName>
    </submittedName>
</protein>
<dbReference type="Gene3D" id="1.10.540.10">
    <property type="entry name" value="Acyl-CoA dehydrogenase/oxidase, N-terminal domain"/>
    <property type="match status" value="1"/>
</dbReference>
<dbReference type="Pfam" id="PF02770">
    <property type="entry name" value="Acyl-CoA_dh_M"/>
    <property type="match status" value="1"/>
</dbReference>
<dbReference type="InterPro" id="IPR006091">
    <property type="entry name" value="Acyl-CoA_Oxase/DH_mid-dom"/>
</dbReference>
<sequence length="384" mass="41429">MSADLHYTARDAIDAATHLQARLATRAAHHDRTGIFAQENIDDLRRARLLSLRISTPERPTPFTLGVVQDIVGRIAQGDASTALVMVNHYMVRAAIAHHEFGSGDFVRWMEEKQHDRLINILLAEPDLGSASRGGLPGTVATRTTTGWMLDGRKAYVTGIPGLSWLLVRARTDEDPVRVGTFMVPTIAKGVHIIENWDHIGMRASNSHEVVFTQVVLPPDAALALYTPDAPPAGRNTLMLWNTGLLGALYNGIVTSALAWFGEFLKNRVPSNLGAPLSTLPAMRDAVGGFAITLHMNAMLLRLYATDVTAACPLPELNAHAAVIKSRVVDAAVDVTSALLGLAGNAGLSAHNPLERAHRDALCGRIHAPHDELLRRIAGQQALS</sequence>
<evidence type="ECO:0000256" key="1">
    <source>
        <dbReference type="ARBA" id="ARBA00022630"/>
    </source>
</evidence>
<dbReference type="Gene3D" id="1.20.140.10">
    <property type="entry name" value="Butyryl-CoA Dehydrogenase, subunit A, domain 3"/>
    <property type="match status" value="1"/>
</dbReference>
<reference evidence="5" key="1">
    <citation type="journal article" date="2021" name="Polymers (Basel)">
        <title>Highly Stretchable Bacterial Cellulose Produced by Komagataeibacter hansenii SI1.</title>
        <authorList>
            <person name="Cielecka I."/>
            <person name="Ryngajllo M."/>
            <person name="Maniukiewicz W."/>
            <person name="Bielecki S."/>
        </authorList>
    </citation>
    <scope>NUCLEOTIDE SEQUENCE</scope>
    <source>
        <strain evidence="5">SI1</strain>
    </source>
</reference>
<dbReference type="Pfam" id="PF08028">
    <property type="entry name" value="Acyl-CoA_dh_2"/>
    <property type="match status" value="1"/>
</dbReference>
<evidence type="ECO:0000256" key="2">
    <source>
        <dbReference type="ARBA" id="ARBA00023002"/>
    </source>
</evidence>
<dbReference type="InterPro" id="IPR013107">
    <property type="entry name" value="Acyl-CoA_DH_C"/>
</dbReference>
<evidence type="ECO:0000259" key="4">
    <source>
        <dbReference type="Pfam" id="PF08028"/>
    </source>
</evidence>
<dbReference type="Proteomes" id="UP001202887">
    <property type="component" value="Unassembled WGS sequence"/>
</dbReference>
<dbReference type="InterPro" id="IPR036250">
    <property type="entry name" value="AcylCo_DH-like_C"/>
</dbReference>
<dbReference type="PANTHER" id="PTHR43831:SF1">
    <property type="entry name" value="ISOBUTYRYL-COA DEHYDROGENASE, MITOCHONDRIAL"/>
    <property type="match status" value="1"/>
</dbReference>
<evidence type="ECO:0000313" key="5">
    <source>
        <dbReference type="EMBL" id="MCJ8353153.1"/>
    </source>
</evidence>
<dbReference type="Gene3D" id="2.40.110.10">
    <property type="entry name" value="Butyryl-CoA Dehydrogenase, subunit A, domain 2"/>
    <property type="match status" value="1"/>
</dbReference>
<dbReference type="EMBL" id="JAIBCX010000006">
    <property type="protein sequence ID" value="MCJ8353153.1"/>
    <property type="molecule type" value="Genomic_DNA"/>
</dbReference>
<evidence type="ECO:0000313" key="6">
    <source>
        <dbReference type="Proteomes" id="UP001202887"/>
    </source>
</evidence>
<dbReference type="InterPro" id="IPR046373">
    <property type="entry name" value="Acyl-CoA_Oxase/DH_mid-dom_sf"/>
</dbReference>
<feature type="domain" description="Acyl-CoA oxidase/dehydrogenase middle" evidence="3">
    <location>
        <begin position="122"/>
        <end position="215"/>
    </location>
</feature>
<comment type="caution">
    <text evidence="5">The sequence shown here is derived from an EMBL/GenBank/DDBJ whole genome shotgun (WGS) entry which is preliminary data.</text>
</comment>
<reference evidence="5" key="2">
    <citation type="submission" date="2022-03" db="EMBL/GenBank/DDBJ databases">
        <authorList>
            <person name="Ryngajllo M."/>
            <person name="Jacek P."/>
            <person name="Kubiak K."/>
        </authorList>
    </citation>
    <scope>NUCLEOTIDE SEQUENCE</scope>
    <source>
        <strain evidence="5">SI1</strain>
    </source>
</reference>
<dbReference type="InterPro" id="IPR009100">
    <property type="entry name" value="AcylCoA_DH/oxidase_NM_dom_sf"/>
</dbReference>
<dbReference type="InterPro" id="IPR037069">
    <property type="entry name" value="AcylCoA_DH/ox_N_sf"/>
</dbReference>
<dbReference type="PANTHER" id="PTHR43831">
    <property type="entry name" value="ISOBUTYRYL-COA DEHYDROGENASE"/>
    <property type="match status" value="1"/>
</dbReference>
<proteinExistence type="predicted"/>
<keyword evidence="1" id="KW-0285">Flavoprotein</keyword>
<feature type="domain" description="Acyl-CoA dehydrogenase C-terminal" evidence="4">
    <location>
        <begin position="248"/>
        <end position="371"/>
    </location>
</feature>
<dbReference type="GO" id="GO:0050660">
    <property type="term" value="F:flavin adenine dinucleotide binding"/>
    <property type="evidence" value="ECO:0007669"/>
    <property type="project" value="InterPro"/>
</dbReference>
<keyword evidence="2" id="KW-0560">Oxidoreductase</keyword>
<gene>
    <name evidence="5" type="ORF">K1W68_03965</name>
</gene>
<evidence type="ECO:0000259" key="3">
    <source>
        <dbReference type="Pfam" id="PF02770"/>
    </source>
</evidence>
<dbReference type="CDD" id="cd00567">
    <property type="entry name" value="ACAD"/>
    <property type="match status" value="1"/>
</dbReference>
<dbReference type="AlphaFoldDB" id="A0AAW5EQR4"/>
<dbReference type="GO" id="GO:0016627">
    <property type="term" value="F:oxidoreductase activity, acting on the CH-CH group of donors"/>
    <property type="evidence" value="ECO:0007669"/>
    <property type="project" value="InterPro"/>
</dbReference>
<organism evidence="5 6">
    <name type="scientific">Novacetimonas hansenii</name>
    <name type="common">Komagataeibacter hansenii</name>
    <dbReference type="NCBI Taxonomy" id="436"/>
    <lineage>
        <taxon>Bacteria</taxon>
        <taxon>Pseudomonadati</taxon>
        <taxon>Pseudomonadota</taxon>
        <taxon>Alphaproteobacteria</taxon>
        <taxon>Acetobacterales</taxon>
        <taxon>Acetobacteraceae</taxon>
        <taxon>Novacetimonas</taxon>
    </lineage>
</organism>
<name>A0AAW5EQR4_NOVHA</name>
<dbReference type="SUPFAM" id="SSF56645">
    <property type="entry name" value="Acyl-CoA dehydrogenase NM domain-like"/>
    <property type="match status" value="1"/>
</dbReference>
<dbReference type="PIRSF" id="PIRSF016578">
    <property type="entry name" value="HsaA"/>
    <property type="match status" value="1"/>
</dbReference>
<accession>A0AAW5EQR4</accession>
<dbReference type="SUPFAM" id="SSF47203">
    <property type="entry name" value="Acyl-CoA dehydrogenase C-terminal domain-like"/>
    <property type="match status" value="1"/>
</dbReference>
<dbReference type="InterPro" id="IPR052547">
    <property type="entry name" value="Mito_Isobutyryl-CoADH"/>
</dbReference>
<dbReference type="RefSeq" id="WP_247066398.1">
    <property type="nucleotide sequence ID" value="NZ_CALLXP010000034.1"/>
</dbReference>